<protein>
    <submittedName>
        <fullName evidence="4">DNA protecting protein DprA</fullName>
    </submittedName>
</protein>
<dbReference type="Gene3D" id="1.10.10.10">
    <property type="entry name" value="Winged helix-like DNA-binding domain superfamily/Winged helix DNA-binding domain"/>
    <property type="match status" value="1"/>
</dbReference>
<dbReference type="PANTHER" id="PTHR43022:SF1">
    <property type="entry name" value="PROTEIN SMF"/>
    <property type="match status" value="1"/>
</dbReference>
<evidence type="ECO:0000313" key="4">
    <source>
        <dbReference type="EMBL" id="OGH83251.1"/>
    </source>
</evidence>
<feature type="domain" description="DprA winged helix" evidence="3">
    <location>
        <begin position="304"/>
        <end position="353"/>
    </location>
</feature>
<dbReference type="InterPro" id="IPR057666">
    <property type="entry name" value="DrpA_SLOG"/>
</dbReference>
<evidence type="ECO:0000256" key="1">
    <source>
        <dbReference type="ARBA" id="ARBA00006525"/>
    </source>
</evidence>
<comment type="similarity">
    <text evidence="1">Belongs to the DprA/Smf family.</text>
</comment>
<dbReference type="Pfam" id="PF02481">
    <property type="entry name" value="DNA_processg_A"/>
    <property type="match status" value="1"/>
</dbReference>
<dbReference type="AlphaFoldDB" id="A0A1F6NHA4"/>
<gene>
    <name evidence="4" type="ORF">A2373_01710</name>
</gene>
<organism evidence="4 5">
    <name type="scientific">Candidatus Magasanikbacteria bacterium RIFOXYB1_FULL_40_15</name>
    <dbReference type="NCBI Taxonomy" id="1798697"/>
    <lineage>
        <taxon>Bacteria</taxon>
        <taxon>Candidatus Magasanikiibacteriota</taxon>
    </lineage>
</organism>
<comment type="caution">
    <text evidence="4">The sequence shown here is derived from an EMBL/GenBank/DDBJ whole genome shotgun (WGS) entry which is preliminary data.</text>
</comment>
<dbReference type="GO" id="GO:0009294">
    <property type="term" value="P:DNA-mediated transformation"/>
    <property type="evidence" value="ECO:0007669"/>
    <property type="project" value="InterPro"/>
</dbReference>
<sequence>MKKEILLAHYPKMNIKRYQDLLGAFYNLENVWQTEFEDLKKLNWRDNTINDFLKWRKDVSEEKILQTLEAEQIRCITRDDDDYPPLLKEIYDPPFCLFVRGNLEKINYPLAIVGPRKYSPYGKQIAQNLAFKLSGAGLTIISGLALGIDGIAHSSALEAGGRTIAVLGCGINKNNVYPDCHKHLSEKIIESGGALISEYPPGTEPDRHTFPERNRIVAGMSLGTLVIEGAEKSGALITAQCALDDGREVFAIPQNITSPNSTGVNKLLKTGCHLTTEAEDIISVLNIPNNLKKIRITSQPVNGQTNDAEQTILSILSQEPIHIDEIVKKSGLPGNAVSGSLALLELSGKIKNLGSMMFVLCA</sequence>
<reference evidence="4 5" key="1">
    <citation type="journal article" date="2016" name="Nat. Commun.">
        <title>Thousands of microbial genomes shed light on interconnected biogeochemical processes in an aquifer system.</title>
        <authorList>
            <person name="Anantharaman K."/>
            <person name="Brown C.T."/>
            <person name="Hug L.A."/>
            <person name="Sharon I."/>
            <person name="Castelle C.J."/>
            <person name="Probst A.J."/>
            <person name="Thomas B.C."/>
            <person name="Singh A."/>
            <person name="Wilkins M.J."/>
            <person name="Karaoz U."/>
            <person name="Brodie E.L."/>
            <person name="Williams K.H."/>
            <person name="Hubbard S.S."/>
            <person name="Banfield J.F."/>
        </authorList>
    </citation>
    <scope>NUCLEOTIDE SEQUENCE [LARGE SCALE GENOMIC DNA]</scope>
</reference>
<dbReference type="InterPro" id="IPR003488">
    <property type="entry name" value="DprA"/>
</dbReference>
<name>A0A1F6NHA4_9BACT</name>
<accession>A0A1F6NHA4</accession>
<dbReference type="PANTHER" id="PTHR43022">
    <property type="entry name" value="PROTEIN SMF"/>
    <property type="match status" value="1"/>
</dbReference>
<feature type="domain" description="Smf/DprA SLOG" evidence="2">
    <location>
        <begin position="75"/>
        <end position="285"/>
    </location>
</feature>
<evidence type="ECO:0000313" key="5">
    <source>
        <dbReference type="Proteomes" id="UP000176300"/>
    </source>
</evidence>
<dbReference type="EMBL" id="MFQS01000017">
    <property type="protein sequence ID" value="OGH83251.1"/>
    <property type="molecule type" value="Genomic_DNA"/>
</dbReference>
<dbReference type="Pfam" id="PF17782">
    <property type="entry name" value="WHD_DprA"/>
    <property type="match status" value="1"/>
</dbReference>
<dbReference type="NCBIfam" id="TIGR00732">
    <property type="entry name" value="dprA"/>
    <property type="match status" value="1"/>
</dbReference>
<proteinExistence type="inferred from homology"/>
<dbReference type="InterPro" id="IPR036388">
    <property type="entry name" value="WH-like_DNA-bd_sf"/>
</dbReference>
<evidence type="ECO:0000259" key="2">
    <source>
        <dbReference type="Pfam" id="PF02481"/>
    </source>
</evidence>
<dbReference type="Gene3D" id="3.40.50.450">
    <property type="match status" value="1"/>
</dbReference>
<dbReference type="InterPro" id="IPR041614">
    <property type="entry name" value="DprA_WH"/>
</dbReference>
<dbReference type="SUPFAM" id="SSF102405">
    <property type="entry name" value="MCP/YpsA-like"/>
    <property type="match status" value="1"/>
</dbReference>
<dbReference type="STRING" id="1798697.A2373_01710"/>
<dbReference type="Proteomes" id="UP000176300">
    <property type="component" value="Unassembled WGS sequence"/>
</dbReference>
<evidence type="ECO:0000259" key="3">
    <source>
        <dbReference type="Pfam" id="PF17782"/>
    </source>
</evidence>